<proteinExistence type="predicted"/>
<evidence type="ECO:0000313" key="2">
    <source>
        <dbReference type="Proteomes" id="UP000254209"/>
    </source>
</evidence>
<dbReference type="Gene3D" id="1.20.1290.30">
    <property type="match status" value="1"/>
</dbReference>
<keyword evidence="2" id="KW-1185">Reference proteome</keyword>
<reference evidence="1 2" key="1">
    <citation type="submission" date="2018-06" db="EMBL/GenBank/DDBJ databases">
        <authorList>
            <consortium name="Pathogen Informatics"/>
            <person name="Doyle S."/>
        </authorList>
    </citation>
    <scope>NUCLEOTIDE SEQUENCE [LARGE SCALE GENOMIC DNA]</scope>
    <source>
        <strain evidence="1 2">NCTC10283</strain>
    </source>
</reference>
<dbReference type="STRING" id="1120980.GCA_000745955_01621"/>
<dbReference type="EMBL" id="UFSO01000003">
    <property type="protein sequence ID" value="SSY80553.1"/>
    <property type="molecule type" value="Genomic_DNA"/>
</dbReference>
<organism evidence="1 2">
    <name type="scientific">Alysiella crassa</name>
    <dbReference type="NCBI Taxonomy" id="153491"/>
    <lineage>
        <taxon>Bacteria</taxon>
        <taxon>Pseudomonadati</taxon>
        <taxon>Pseudomonadota</taxon>
        <taxon>Betaproteobacteria</taxon>
        <taxon>Neisseriales</taxon>
        <taxon>Neisseriaceae</taxon>
        <taxon>Alysiella</taxon>
    </lineage>
</organism>
<dbReference type="OrthoDB" id="8064846at2"/>
<sequence>MNNKFLYKNMGGNDDVLLDALKFAFSFQQPVHLVFPRKTGFSSTDIGRLLNKLFGEETSKQLEKGENISGRLNFLLPNQINFQTGQGVILAIHCTENDMAKITSNSPNDSKIIYVSWLMEEAENWENIWRDEGLEIKYGTPNSQQIVLNQKVEEMLQRLTKIINLTTGLAHPSDKERAIKEFKNLKQLGIKENPEYIGNWALSNGWNVRHIDDLKKLATRYLA</sequence>
<dbReference type="AlphaFoldDB" id="A0A376BUR8"/>
<accession>A0A376BUR8</accession>
<gene>
    <name evidence="1" type="ORF">NCTC10283_02113</name>
</gene>
<dbReference type="InterPro" id="IPR037210">
    <property type="entry name" value="YoaC-like_sf"/>
</dbReference>
<dbReference type="Proteomes" id="UP000254209">
    <property type="component" value="Unassembled WGS sequence"/>
</dbReference>
<evidence type="ECO:0000313" key="1">
    <source>
        <dbReference type="EMBL" id="SSY80553.1"/>
    </source>
</evidence>
<protein>
    <submittedName>
        <fullName evidence="1">Uncharacterized protein</fullName>
    </submittedName>
</protein>
<name>A0A376BUR8_9NEIS</name>
<dbReference type="RefSeq" id="WP_034293525.1">
    <property type="nucleotide sequence ID" value="NZ_CP091519.2"/>
</dbReference>